<evidence type="ECO:0000313" key="1">
    <source>
        <dbReference type="EMBL" id="KAI5652931.1"/>
    </source>
</evidence>
<reference evidence="2" key="1">
    <citation type="journal article" date="2023" name="Nat. Plants">
        <title>Single-cell RNA sequencing provides a high-resolution roadmap for understanding the multicellular compartmentation of specialized metabolism.</title>
        <authorList>
            <person name="Sun S."/>
            <person name="Shen X."/>
            <person name="Li Y."/>
            <person name="Li Y."/>
            <person name="Wang S."/>
            <person name="Li R."/>
            <person name="Zhang H."/>
            <person name="Shen G."/>
            <person name="Guo B."/>
            <person name="Wei J."/>
            <person name="Xu J."/>
            <person name="St-Pierre B."/>
            <person name="Chen S."/>
            <person name="Sun C."/>
        </authorList>
    </citation>
    <scope>NUCLEOTIDE SEQUENCE [LARGE SCALE GENOMIC DNA]</scope>
</reference>
<dbReference type="EMBL" id="CM044707">
    <property type="protein sequence ID" value="KAI5652931.1"/>
    <property type="molecule type" value="Genomic_DNA"/>
</dbReference>
<accession>A0ACB9ZWQ9</accession>
<sequence length="376" mass="42799">MTTSENWELFVHNGRQNHEIAIYIYGHAQAARLTEEQLQQTEQFRKSHLPPCNILRFFREQDVGCAVRNRMQRKNTVEEVLRLSAERGYTVFNRNREDNNVLSDIVVAHPTLIAMIRTWPYILIMDTTYKMNKYNMPLLECVGMTATGNNFTGSIINEGEPLVILTDRESRLMPGLDISGVAFWGRDRERTFCVKLWLSTCHSDLHTVFLNIDSLIQGQISEIKYTFEISKLKEKYGAKSNPIVKNLSNKISHLGLKKIMDKLKKVRQMVEEPESSGSGSGSSSGSNHSPRGRGRSPSSGRGRGRRRSSGRSSLSSVVNPDSPLVSFPFNNAFPGRMSYDLRHRMNVYEQLFGLVERVTELIMKTNREEGSAPSEY</sequence>
<proteinExistence type="predicted"/>
<comment type="caution">
    <text evidence="1">The sequence shown here is derived from an EMBL/GenBank/DDBJ whole genome shotgun (WGS) entry which is preliminary data.</text>
</comment>
<organism evidence="1 2">
    <name type="scientific">Catharanthus roseus</name>
    <name type="common">Madagascar periwinkle</name>
    <name type="synonym">Vinca rosea</name>
    <dbReference type="NCBI Taxonomy" id="4058"/>
    <lineage>
        <taxon>Eukaryota</taxon>
        <taxon>Viridiplantae</taxon>
        <taxon>Streptophyta</taxon>
        <taxon>Embryophyta</taxon>
        <taxon>Tracheophyta</taxon>
        <taxon>Spermatophyta</taxon>
        <taxon>Magnoliopsida</taxon>
        <taxon>eudicotyledons</taxon>
        <taxon>Gunneridae</taxon>
        <taxon>Pentapetalae</taxon>
        <taxon>asterids</taxon>
        <taxon>lamiids</taxon>
        <taxon>Gentianales</taxon>
        <taxon>Apocynaceae</taxon>
        <taxon>Rauvolfioideae</taxon>
        <taxon>Vinceae</taxon>
        <taxon>Catharanthinae</taxon>
        <taxon>Catharanthus</taxon>
    </lineage>
</organism>
<evidence type="ECO:0000313" key="2">
    <source>
        <dbReference type="Proteomes" id="UP001060085"/>
    </source>
</evidence>
<protein>
    <submittedName>
        <fullName evidence="1">Uncharacterized protein</fullName>
    </submittedName>
</protein>
<dbReference type="Proteomes" id="UP001060085">
    <property type="component" value="Linkage Group LG07"/>
</dbReference>
<keyword evidence="2" id="KW-1185">Reference proteome</keyword>
<gene>
    <name evidence="1" type="ORF">M9H77_30118</name>
</gene>
<name>A0ACB9ZWQ9_CATRO</name>